<name>A0A1S0U5C2_LOALO</name>
<dbReference type="RefSeq" id="XP_003138729.1">
    <property type="nucleotide sequence ID" value="XM_003138681.1"/>
</dbReference>
<accession>A0A1S0U5C2</accession>
<gene>
    <name evidence="1" type="ORF">LOAG_03144</name>
</gene>
<dbReference type="EMBL" id="JH712074">
    <property type="protein sequence ID" value="EFO25349.1"/>
    <property type="molecule type" value="Genomic_DNA"/>
</dbReference>
<reference evidence="1" key="1">
    <citation type="submission" date="2012-04" db="EMBL/GenBank/DDBJ databases">
        <title>The Genome Sequence of Loa loa.</title>
        <authorList>
            <consortium name="The Broad Institute Genome Sequencing Platform"/>
            <consortium name="Broad Institute Genome Sequencing Center for Infectious Disease"/>
            <person name="Nutman T.B."/>
            <person name="Fink D.L."/>
            <person name="Russ C."/>
            <person name="Young S."/>
            <person name="Zeng Q."/>
            <person name="Gargeya S."/>
            <person name="Alvarado L."/>
            <person name="Berlin A."/>
            <person name="Chapman S.B."/>
            <person name="Chen Z."/>
            <person name="Freedman E."/>
            <person name="Gellesch M."/>
            <person name="Goldberg J."/>
            <person name="Griggs A."/>
            <person name="Gujja S."/>
            <person name="Heilman E.R."/>
            <person name="Heiman D."/>
            <person name="Howarth C."/>
            <person name="Mehta T."/>
            <person name="Neiman D."/>
            <person name="Pearson M."/>
            <person name="Roberts A."/>
            <person name="Saif S."/>
            <person name="Shea T."/>
            <person name="Shenoy N."/>
            <person name="Sisk P."/>
            <person name="Stolte C."/>
            <person name="Sykes S."/>
            <person name="White J."/>
            <person name="Yandava C."/>
            <person name="Haas B."/>
            <person name="Henn M.R."/>
            <person name="Nusbaum C."/>
            <person name="Birren B."/>
        </authorList>
    </citation>
    <scope>NUCLEOTIDE SEQUENCE [LARGE SCALE GENOMIC DNA]</scope>
</reference>
<dbReference type="AlphaFoldDB" id="A0A1S0U5C2"/>
<sequence length="120" mass="14424">MLCWRFDILGDIQDKSWCHLQEMSNSCVTRYTAGASDNEILVKMPEEKRTLRRSDEIRTIHLRILLVGRWKAVEKMEKQAPLQQPFYLFLSWYPPHPFHQIDFQFMFLWDGRLFKACVNS</sequence>
<proteinExistence type="predicted"/>
<dbReference type="KEGG" id="loa:LOAG_03144"/>
<dbReference type="GeneID" id="9940531"/>
<evidence type="ECO:0000313" key="1">
    <source>
        <dbReference type="EMBL" id="EFO25349.1"/>
    </source>
</evidence>
<dbReference type="CTD" id="9940531"/>
<organism evidence="1">
    <name type="scientific">Loa loa</name>
    <name type="common">Eye worm</name>
    <name type="synonym">Filaria loa</name>
    <dbReference type="NCBI Taxonomy" id="7209"/>
    <lineage>
        <taxon>Eukaryota</taxon>
        <taxon>Metazoa</taxon>
        <taxon>Ecdysozoa</taxon>
        <taxon>Nematoda</taxon>
        <taxon>Chromadorea</taxon>
        <taxon>Rhabditida</taxon>
        <taxon>Spirurina</taxon>
        <taxon>Spiruromorpha</taxon>
        <taxon>Filarioidea</taxon>
        <taxon>Onchocercidae</taxon>
        <taxon>Loa</taxon>
    </lineage>
</organism>
<dbReference type="InParanoid" id="A0A1S0U5C2"/>
<protein>
    <submittedName>
        <fullName evidence="1">Uncharacterized protein</fullName>
    </submittedName>
</protein>